<sequence length="314" mass="34818">MNPATLLPLQALSSSPDREIINAKRDRDAWRNQTRSPSSSSPRNPSISSDSGIAYTATLPRRTLSTDSYSFNGGNNMHNPWDIPPQNSQVRASATQSLPRPNAGSTFFKDLDPNASQKNKLQLFMEPEQEAELNDSDDNDFDVALVNSTSTAQKGGIAMFRTGSRNRVKPKKASSSYAQQSIPTPPRSSSRLRIPNPLTPRKDPSLQTEQIFAPDDGKVDHLDNRPWWNPLGRGIKKVGRDVQPKSPPEQSANQPSSSPNASTSTGVYRSLSLTDTGRSEAKRPAVTIGNGTSRKFFWEEDYHHIRRHWKNAKL</sequence>
<evidence type="ECO:0000256" key="1">
    <source>
        <dbReference type="SAM" id="MobiDB-lite"/>
    </source>
</evidence>
<evidence type="ECO:0000313" key="2">
    <source>
        <dbReference type="EMBL" id="ORY46983.1"/>
    </source>
</evidence>
<proteinExistence type="predicted"/>
<feature type="compositionally biased region" description="Polar residues" evidence="1">
    <location>
        <begin position="173"/>
        <end position="191"/>
    </location>
</feature>
<organism evidence="2 3">
    <name type="scientific">Rhizoclosmatium globosum</name>
    <dbReference type="NCBI Taxonomy" id="329046"/>
    <lineage>
        <taxon>Eukaryota</taxon>
        <taxon>Fungi</taxon>
        <taxon>Fungi incertae sedis</taxon>
        <taxon>Chytridiomycota</taxon>
        <taxon>Chytridiomycota incertae sedis</taxon>
        <taxon>Chytridiomycetes</taxon>
        <taxon>Chytridiales</taxon>
        <taxon>Chytriomycetaceae</taxon>
        <taxon>Rhizoclosmatium</taxon>
    </lineage>
</organism>
<name>A0A1Y2CIW8_9FUNG</name>
<dbReference type="OrthoDB" id="10669712at2759"/>
<feature type="compositionally biased region" description="Low complexity" evidence="1">
    <location>
        <begin position="248"/>
        <end position="265"/>
    </location>
</feature>
<feature type="non-terminal residue" evidence="2">
    <location>
        <position position="314"/>
    </location>
</feature>
<dbReference type="AlphaFoldDB" id="A0A1Y2CIW8"/>
<feature type="compositionally biased region" description="Basic and acidic residues" evidence="1">
    <location>
        <begin position="16"/>
        <end position="30"/>
    </location>
</feature>
<protein>
    <submittedName>
        <fullName evidence="2">Uncharacterized protein</fullName>
    </submittedName>
</protein>
<comment type="caution">
    <text evidence="2">The sequence shown here is derived from an EMBL/GenBank/DDBJ whole genome shotgun (WGS) entry which is preliminary data.</text>
</comment>
<dbReference type="Proteomes" id="UP000193642">
    <property type="component" value="Unassembled WGS sequence"/>
</dbReference>
<dbReference type="EMBL" id="MCGO01000015">
    <property type="protein sequence ID" value="ORY46983.1"/>
    <property type="molecule type" value="Genomic_DNA"/>
</dbReference>
<feature type="compositionally biased region" description="Polar residues" evidence="1">
    <location>
        <begin position="85"/>
        <end position="105"/>
    </location>
</feature>
<gene>
    <name evidence="2" type="ORF">BCR33DRAFT_715371</name>
</gene>
<reference evidence="2 3" key="1">
    <citation type="submission" date="2016-07" db="EMBL/GenBank/DDBJ databases">
        <title>Pervasive Adenine N6-methylation of Active Genes in Fungi.</title>
        <authorList>
            <consortium name="DOE Joint Genome Institute"/>
            <person name="Mondo S.J."/>
            <person name="Dannebaum R.O."/>
            <person name="Kuo R.C."/>
            <person name="Labutti K."/>
            <person name="Haridas S."/>
            <person name="Kuo A."/>
            <person name="Salamov A."/>
            <person name="Ahrendt S.R."/>
            <person name="Lipzen A."/>
            <person name="Sullivan W."/>
            <person name="Andreopoulos W.B."/>
            <person name="Clum A."/>
            <person name="Lindquist E."/>
            <person name="Daum C."/>
            <person name="Ramamoorthy G.K."/>
            <person name="Gryganskyi A."/>
            <person name="Culley D."/>
            <person name="Magnuson J.K."/>
            <person name="James T.Y."/>
            <person name="O'Malley M.A."/>
            <person name="Stajich J.E."/>
            <person name="Spatafora J.W."/>
            <person name="Visel A."/>
            <person name="Grigoriev I.V."/>
        </authorList>
    </citation>
    <scope>NUCLEOTIDE SEQUENCE [LARGE SCALE GENOMIC DNA]</scope>
    <source>
        <strain evidence="2 3">JEL800</strain>
    </source>
</reference>
<accession>A0A1Y2CIW8</accession>
<feature type="region of interest" description="Disordered" evidence="1">
    <location>
        <begin position="156"/>
        <end position="266"/>
    </location>
</feature>
<feature type="compositionally biased region" description="Low complexity" evidence="1">
    <location>
        <begin position="36"/>
        <end position="51"/>
    </location>
</feature>
<keyword evidence="3" id="KW-1185">Reference proteome</keyword>
<evidence type="ECO:0000313" key="3">
    <source>
        <dbReference type="Proteomes" id="UP000193642"/>
    </source>
</evidence>
<feature type="compositionally biased region" description="Polar residues" evidence="1">
    <location>
        <begin position="63"/>
        <end position="78"/>
    </location>
</feature>
<feature type="region of interest" description="Disordered" evidence="1">
    <location>
        <begin position="1"/>
        <end position="114"/>
    </location>
</feature>
<feature type="compositionally biased region" description="Basic and acidic residues" evidence="1">
    <location>
        <begin position="215"/>
        <end position="224"/>
    </location>
</feature>